<dbReference type="Proteomes" id="UP000541558">
    <property type="component" value="Unassembled WGS sequence"/>
</dbReference>
<dbReference type="AlphaFoldDB" id="A0A8H5FML8"/>
<comment type="caution">
    <text evidence="1">The sequence shown here is derived from an EMBL/GenBank/DDBJ whole genome shotgun (WGS) entry which is preliminary data.</text>
</comment>
<gene>
    <name evidence="1" type="ORF">D9611_001364</name>
</gene>
<organism evidence="1 2">
    <name type="scientific">Ephemerocybe angulata</name>
    <dbReference type="NCBI Taxonomy" id="980116"/>
    <lineage>
        <taxon>Eukaryota</taxon>
        <taxon>Fungi</taxon>
        <taxon>Dikarya</taxon>
        <taxon>Basidiomycota</taxon>
        <taxon>Agaricomycotina</taxon>
        <taxon>Agaricomycetes</taxon>
        <taxon>Agaricomycetidae</taxon>
        <taxon>Agaricales</taxon>
        <taxon>Agaricineae</taxon>
        <taxon>Psathyrellaceae</taxon>
        <taxon>Ephemerocybe</taxon>
    </lineage>
</organism>
<keyword evidence="2" id="KW-1185">Reference proteome</keyword>
<reference evidence="1 2" key="1">
    <citation type="journal article" date="2020" name="ISME J.">
        <title>Uncovering the hidden diversity of litter-decomposition mechanisms in mushroom-forming fungi.</title>
        <authorList>
            <person name="Floudas D."/>
            <person name="Bentzer J."/>
            <person name="Ahren D."/>
            <person name="Johansson T."/>
            <person name="Persson P."/>
            <person name="Tunlid A."/>
        </authorList>
    </citation>
    <scope>NUCLEOTIDE SEQUENCE [LARGE SCALE GENOMIC DNA]</scope>
    <source>
        <strain evidence="1 2">CBS 175.51</strain>
    </source>
</reference>
<evidence type="ECO:0000313" key="1">
    <source>
        <dbReference type="EMBL" id="KAF5342311.1"/>
    </source>
</evidence>
<accession>A0A8H5FML8</accession>
<proteinExistence type="predicted"/>
<dbReference type="EMBL" id="JAACJK010000001">
    <property type="protein sequence ID" value="KAF5342311.1"/>
    <property type="molecule type" value="Genomic_DNA"/>
</dbReference>
<name>A0A8H5FML8_9AGAR</name>
<protein>
    <submittedName>
        <fullName evidence="1">Uncharacterized protein</fullName>
    </submittedName>
</protein>
<sequence>MNDPNLQVTSYYHLSCSPIPPFVSNGQHNMENSTAVNPVVAAQTQHHSSIHSSFQNLTIDELHSRNDELQREDGVKHSPFLPTPSSVKAEFNDAMQMLFSSYAFWTLDTQTTIYSGGMHYCSIVTVADTARSKVTPVGIGYGDTQQSSEENALGKALQHLRNLYPSYF</sequence>
<evidence type="ECO:0000313" key="2">
    <source>
        <dbReference type="Proteomes" id="UP000541558"/>
    </source>
</evidence>